<evidence type="ECO:0000313" key="2">
    <source>
        <dbReference type="Proteomes" id="UP000762676"/>
    </source>
</evidence>
<evidence type="ECO:0000313" key="1">
    <source>
        <dbReference type="EMBL" id="GFS24288.1"/>
    </source>
</evidence>
<comment type="caution">
    <text evidence="1">The sequence shown here is derived from an EMBL/GenBank/DDBJ whole genome shotgun (WGS) entry which is preliminary data.</text>
</comment>
<dbReference type="EMBL" id="BMAT01010322">
    <property type="protein sequence ID" value="GFS24288.1"/>
    <property type="molecule type" value="Genomic_DNA"/>
</dbReference>
<accession>A0AAV4JNB9</accession>
<organism evidence="1 2">
    <name type="scientific">Elysia marginata</name>
    <dbReference type="NCBI Taxonomy" id="1093978"/>
    <lineage>
        <taxon>Eukaryota</taxon>
        <taxon>Metazoa</taxon>
        <taxon>Spiralia</taxon>
        <taxon>Lophotrochozoa</taxon>
        <taxon>Mollusca</taxon>
        <taxon>Gastropoda</taxon>
        <taxon>Heterobranchia</taxon>
        <taxon>Euthyneura</taxon>
        <taxon>Panpulmonata</taxon>
        <taxon>Sacoglossa</taxon>
        <taxon>Placobranchoidea</taxon>
        <taxon>Plakobranchidae</taxon>
        <taxon>Elysia</taxon>
    </lineage>
</organism>
<name>A0AAV4JNB9_9GAST</name>
<dbReference type="Proteomes" id="UP000762676">
    <property type="component" value="Unassembled WGS sequence"/>
</dbReference>
<keyword evidence="2" id="KW-1185">Reference proteome</keyword>
<reference evidence="1 2" key="1">
    <citation type="journal article" date="2021" name="Elife">
        <title>Chloroplast acquisition without the gene transfer in kleptoplastic sea slugs, Plakobranchus ocellatus.</title>
        <authorList>
            <person name="Maeda T."/>
            <person name="Takahashi S."/>
            <person name="Yoshida T."/>
            <person name="Shimamura S."/>
            <person name="Takaki Y."/>
            <person name="Nagai Y."/>
            <person name="Toyoda A."/>
            <person name="Suzuki Y."/>
            <person name="Arimoto A."/>
            <person name="Ishii H."/>
            <person name="Satoh N."/>
            <person name="Nishiyama T."/>
            <person name="Hasebe M."/>
            <person name="Maruyama T."/>
            <person name="Minagawa J."/>
            <person name="Obokata J."/>
            <person name="Shigenobu S."/>
        </authorList>
    </citation>
    <scope>NUCLEOTIDE SEQUENCE [LARGE SCALE GENOMIC DNA]</scope>
</reference>
<sequence>MDIEGICFFPLDYHKIEQLCAHCPHPQLFQNQISSLERIVVKSSQAYHCALVSGKTRSTNNDRGRLLWQTAKVKGQDSGQWVVAVLPTTDFNFKTCLLPRVLAELILDRTQK</sequence>
<protein>
    <submittedName>
        <fullName evidence="1">Uncharacterized protein</fullName>
    </submittedName>
</protein>
<proteinExistence type="predicted"/>
<dbReference type="AlphaFoldDB" id="A0AAV4JNB9"/>
<gene>
    <name evidence="1" type="ORF">ElyMa_005154100</name>
</gene>